<dbReference type="Pfam" id="PF22611">
    <property type="entry name" value="CFAP126"/>
    <property type="match status" value="1"/>
</dbReference>
<keyword evidence="2" id="KW-1185">Reference proteome</keyword>
<dbReference type="Proteomes" id="UP000256970">
    <property type="component" value="Unassembled WGS sequence"/>
</dbReference>
<dbReference type="InterPro" id="IPR038797">
    <property type="entry name" value="Fltp"/>
</dbReference>
<reference evidence="1 2" key="1">
    <citation type="submission" date="2016-10" db="EMBL/GenBank/DDBJ databases">
        <authorList>
            <person name="Cai Z."/>
        </authorList>
    </citation>
    <scope>NUCLEOTIDE SEQUENCE [LARGE SCALE GENOMIC DNA]</scope>
</reference>
<protein>
    <submittedName>
        <fullName evidence="1">Uncharacterized protein</fullName>
    </submittedName>
</protein>
<sequence>MSRIYSAGQYEHNYLPHRLGNWQVWDSEKLQHSTSAKAGQTQQRQDKSFLVDDRGHLLPGVKKVNNSFRTRLSPSDSAPCRWPKPSPVVGSPPAATMGYKGIATSYLPRNHTVVKAVEVKGAGEAKYT</sequence>
<evidence type="ECO:0000313" key="1">
    <source>
        <dbReference type="EMBL" id="SZX70270.1"/>
    </source>
</evidence>
<name>A0A383VZB8_TETOB</name>
<dbReference type="AlphaFoldDB" id="A0A383VZB8"/>
<accession>A0A383VZB8</accession>
<proteinExistence type="predicted"/>
<organism evidence="1 2">
    <name type="scientific">Tetradesmus obliquus</name>
    <name type="common">Green alga</name>
    <name type="synonym">Acutodesmus obliquus</name>
    <dbReference type="NCBI Taxonomy" id="3088"/>
    <lineage>
        <taxon>Eukaryota</taxon>
        <taxon>Viridiplantae</taxon>
        <taxon>Chlorophyta</taxon>
        <taxon>core chlorophytes</taxon>
        <taxon>Chlorophyceae</taxon>
        <taxon>CS clade</taxon>
        <taxon>Sphaeropleales</taxon>
        <taxon>Scenedesmaceae</taxon>
        <taxon>Tetradesmus</taxon>
    </lineage>
</organism>
<dbReference type="STRING" id="3088.A0A383VZB8"/>
<gene>
    <name evidence="1" type="ORF">BQ4739_LOCUS10496</name>
</gene>
<dbReference type="CDD" id="cd23705">
    <property type="entry name" value="Flattop"/>
    <property type="match status" value="1"/>
</dbReference>
<dbReference type="EMBL" id="FNXT01000984">
    <property type="protein sequence ID" value="SZX70270.1"/>
    <property type="molecule type" value="Genomic_DNA"/>
</dbReference>
<evidence type="ECO:0000313" key="2">
    <source>
        <dbReference type="Proteomes" id="UP000256970"/>
    </source>
</evidence>